<protein>
    <submittedName>
        <fullName evidence="3">TadE-like protein</fullName>
    </submittedName>
</protein>
<feature type="domain" description="TadE-like" evidence="2">
    <location>
        <begin position="19"/>
        <end position="61"/>
    </location>
</feature>
<feature type="transmembrane region" description="Helical" evidence="1">
    <location>
        <begin position="21"/>
        <end position="44"/>
    </location>
</feature>
<evidence type="ECO:0000313" key="3">
    <source>
        <dbReference type="EMBL" id="OAA93725.1"/>
    </source>
</evidence>
<name>A0A162JDH3_9CLOT</name>
<keyword evidence="1" id="KW-1133">Transmembrane helix</keyword>
<dbReference type="EMBL" id="LITQ01000010">
    <property type="protein sequence ID" value="OAA93725.1"/>
    <property type="molecule type" value="Genomic_DNA"/>
</dbReference>
<dbReference type="Pfam" id="PF07811">
    <property type="entry name" value="TadE"/>
    <property type="match status" value="1"/>
</dbReference>
<evidence type="ECO:0000259" key="2">
    <source>
        <dbReference type="Pfam" id="PF07811"/>
    </source>
</evidence>
<dbReference type="EMBL" id="LROR01000035">
    <property type="protein sequence ID" value="OBR96015.1"/>
    <property type="molecule type" value="Genomic_DNA"/>
</dbReference>
<proteinExistence type="predicted"/>
<evidence type="ECO:0000313" key="5">
    <source>
        <dbReference type="Proteomes" id="UP000077384"/>
    </source>
</evidence>
<dbReference type="Proteomes" id="UP000093694">
    <property type="component" value="Unassembled WGS sequence"/>
</dbReference>
<keyword evidence="1" id="KW-0472">Membrane</keyword>
<keyword evidence="6" id="KW-1185">Reference proteome</keyword>
<dbReference type="InterPro" id="IPR012495">
    <property type="entry name" value="TadE-like_dom"/>
</dbReference>
<accession>A0A162JDH3</accession>
<sequence length="139" mass="15295">MKTNQKEVVILKNLNNEKGQALVEFAIILPILLLIVMGIVQFGMVVNSYITIENASREGARAGIIGSTDQEIQYLIVTTSPNLDPKNLTVTITPSESSRRSGDSLIVKVTYKYNLTVPIISSLFNNVIVLNGQTTMRVE</sequence>
<dbReference type="Proteomes" id="UP000077384">
    <property type="component" value="Unassembled WGS sequence"/>
</dbReference>
<dbReference type="PATRIC" id="fig|1705578.3.peg.4035"/>
<organism evidence="3 5">
    <name type="scientific">Clostridium coskatii</name>
    <dbReference type="NCBI Taxonomy" id="1705578"/>
    <lineage>
        <taxon>Bacteria</taxon>
        <taxon>Bacillati</taxon>
        <taxon>Bacillota</taxon>
        <taxon>Clostridia</taxon>
        <taxon>Eubacteriales</taxon>
        <taxon>Clostridiaceae</taxon>
        <taxon>Clostridium</taxon>
    </lineage>
</organism>
<dbReference type="AlphaFoldDB" id="A0A162JDH3"/>
<evidence type="ECO:0000256" key="1">
    <source>
        <dbReference type="SAM" id="Phobius"/>
    </source>
</evidence>
<keyword evidence="1" id="KW-0812">Transmembrane</keyword>
<dbReference type="RefSeq" id="WP_082853514.1">
    <property type="nucleotide sequence ID" value="NZ_LITQ01000010.1"/>
</dbReference>
<comment type="caution">
    <text evidence="3">The sequence shown here is derived from an EMBL/GenBank/DDBJ whole genome shotgun (WGS) entry which is preliminary data.</text>
</comment>
<gene>
    <name evidence="4" type="ORF">CLCOS_11040</name>
    <name evidence="3" type="ORF">WX73_03947</name>
</gene>
<evidence type="ECO:0000313" key="4">
    <source>
        <dbReference type="EMBL" id="OBR96015.1"/>
    </source>
</evidence>
<reference evidence="4 6" key="2">
    <citation type="journal article" date="2016" name="Front. Microbiol.">
        <title>Industrial Acetogenic Biocatalysts: A Comparative Metabolic and Genomic Analysis.</title>
        <authorList>
            <person name="Bengelsdorf F."/>
            <person name="Poehlein A."/>
            <person name="Sonja S."/>
            <person name="Erz C."/>
            <person name="Hummel T."/>
            <person name="Hoffmeister S."/>
            <person name="Daniel R."/>
            <person name="Durre P."/>
        </authorList>
    </citation>
    <scope>NUCLEOTIDE SEQUENCE [LARGE SCALE GENOMIC DNA]</scope>
    <source>
        <strain evidence="4 6">PTA-10522</strain>
    </source>
</reference>
<evidence type="ECO:0000313" key="6">
    <source>
        <dbReference type="Proteomes" id="UP000093694"/>
    </source>
</evidence>
<reference evidence="3 5" key="1">
    <citation type="journal article" date="2015" name="Biotechnol. Bioeng.">
        <title>Genome sequence and phenotypic characterization of Caulobacter segnis.</title>
        <authorList>
            <person name="Patel S."/>
            <person name="Fletcher B."/>
            <person name="Scott D.C."/>
            <person name="Ely B."/>
        </authorList>
    </citation>
    <scope>NUCLEOTIDE SEQUENCE [LARGE SCALE GENOMIC DNA]</scope>
    <source>
        <strain evidence="3 5">PS02</strain>
    </source>
</reference>